<dbReference type="GO" id="GO:0005743">
    <property type="term" value="C:mitochondrial inner membrane"/>
    <property type="evidence" value="ECO:0007669"/>
    <property type="project" value="UniProtKB-SubCell"/>
</dbReference>
<dbReference type="Gene3D" id="4.10.91.10">
    <property type="entry name" value="Cytochrome c oxidase, subunit VIIa"/>
    <property type="match status" value="1"/>
</dbReference>
<keyword evidence="8" id="KW-1185">Reference proteome</keyword>
<evidence type="ECO:0000256" key="2">
    <source>
        <dbReference type="ARBA" id="ARBA00009331"/>
    </source>
</evidence>
<dbReference type="EMBL" id="CAXKWB010000895">
    <property type="protein sequence ID" value="CAL4062747.1"/>
    <property type="molecule type" value="Genomic_DNA"/>
</dbReference>
<evidence type="ECO:0000256" key="1">
    <source>
        <dbReference type="ARBA" id="ARBA00004273"/>
    </source>
</evidence>
<dbReference type="SUPFAM" id="SSF81419">
    <property type="entry name" value="Mitochondrial cytochrome c oxidase subunit VIIa"/>
    <property type="match status" value="1"/>
</dbReference>
<protein>
    <submittedName>
        <fullName evidence="7">Uncharacterized protein</fullName>
    </submittedName>
</protein>
<comment type="caution">
    <text evidence="7">The sequence shown here is derived from an EMBL/GenBank/DDBJ whole genome shotgun (WGS) entry which is preliminary data.</text>
</comment>
<accession>A0AAV2PQL2</accession>
<dbReference type="Proteomes" id="UP001497623">
    <property type="component" value="Unassembled WGS sequence"/>
</dbReference>
<keyword evidence="3" id="KW-0999">Mitochondrion inner membrane</keyword>
<evidence type="ECO:0000256" key="4">
    <source>
        <dbReference type="ARBA" id="ARBA00023128"/>
    </source>
</evidence>
<dbReference type="GO" id="GO:0045277">
    <property type="term" value="C:respiratory chain complex IV"/>
    <property type="evidence" value="ECO:0007669"/>
    <property type="project" value="InterPro"/>
</dbReference>
<feature type="transmembrane region" description="Helical" evidence="6">
    <location>
        <begin position="93"/>
        <end position="114"/>
    </location>
</feature>
<gene>
    <name evidence="7" type="ORF">MNOR_LOCUS2804</name>
</gene>
<dbReference type="InterPro" id="IPR036539">
    <property type="entry name" value="Cyt_c_oxidase_su7a_sf"/>
</dbReference>
<keyword evidence="6" id="KW-1133">Transmembrane helix</keyword>
<keyword evidence="6" id="KW-0812">Transmembrane</keyword>
<evidence type="ECO:0000256" key="5">
    <source>
        <dbReference type="ARBA" id="ARBA00023136"/>
    </source>
</evidence>
<keyword evidence="5 6" id="KW-0472">Membrane</keyword>
<comment type="subcellular location">
    <subcellularLocation>
        <location evidence="1">Mitochondrion inner membrane</location>
    </subcellularLocation>
</comment>
<evidence type="ECO:0000313" key="8">
    <source>
        <dbReference type="Proteomes" id="UP001497623"/>
    </source>
</evidence>
<reference evidence="7 8" key="1">
    <citation type="submission" date="2024-05" db="EMBL/GenBank/DDBJ databases">
        <authorList>
            <person name="Wallberg A."/>
        </authorList>
    </citation>
    <scope>NUCLEOTIDE SEQUENCE [LARGE SCALE GENOMIC DNA]</scope>
</reference>
<evidence type="ECO:0000313" key="7">
    <source>
        <dbReference type="EMBL" id="CAL4062747.1"/>
    </source>
</evidence>
<sequence length="123" mass="13947">SHCGALLYRCDQLLARLTPERTILTSDNNNNMLLLRTNLLAPLCRRALMTSAVQQKLPGVINPGYIKIREKYVQFQIDNGKLVHLRGGPFDNLLFAITVSVCGIGLCMCFKVYWDLAWPRKPQ</sequence>
<comment type="similarity">
    <text evidence="2">Belongs to the cytochrome c oxidase VIIa family.</text>
</comment>
<dbReference type="AlphaFoldDB" id="A0AAV2PQL2"/>
<feature type="non-terminal residue" evidence="7">
    <location>
        <position position="1"/>
    </location>
</feature>
<keyword evidence="4" id="KW-0496">Mitochondrion</keyword>
<evidence type="ECO:0000256" key="6">
    <source>
        <dbReference type="SAM" id="Phobius"/>
    </source>
</evidence>
<organism evidence="7 8">
    <name type="scientific">Meganyctiphanes norvegica</name>
    <name type="common">Northern krill</name>
    <name type="synonym">Thysanopoda norvegica</name>
    <dbReference type="NCBI Taxonomy" id="48144"/>
    <lineage>
        <taxon>Eukaryota</taxon>
        <taxon>Metazoa</taxon>
        <taxon>Ecdysozoa</taxon>
        <taxon>Arthropoda</taxon>
        <taxon>Crustacea</taxon>
        <taxon>Multicrustacea</taxon>
        <taxon>Malacostraca</taxon>
        <taxon>Eumalacostraca</taxon>
        <taxon>Eucarida</taxon>
        <taxon>Euphausiacea</taxon>
        <taxon>Euphausiidae</taxon>
        <taxon>Meganyctiphanes</taxon>
    </lineage>
</organism>
<name>A0AAV2PQL2_MEGNR</name>
<evidence type="ECO:0000256" key="3">
    <source>
        <dbReference type="ARBA" id="ARBA00022792"/>
    </source>
</evidence>
<dbReference type="GO" id="GO:0006123">
    <property type="term" value="P:mitochondrial electron transport, cytochrome c to oxygen"/>
    <property type="evidence" value="ECO:0007669"/>
    <property type="project" value="InterPro"/>
</dbReference>
<proteinExistence type="inferred from homology"/>